<dbReference type="Proteomes" id="UP001320603">
    <property type="component" value="Chromosome"/>
</dbReference>
<organism evidence="3 4">
    <name type="scientific">Parabacteroides absconsus</name>
    <dbReference type="NCBI Taxonomy" id="2951805"/>
    <lineage>
        <taxon>Bacteria</taxon>
        <taxon>Pseudomonadati</taxon>
        <taxon>Bacteroidota</taxon>
        <taxon>Bacteroidia</taxon>
        <taxon>Bacteroidales</taxon>
        <taxon>Tannerellaceae</taxon>
        <taxon>Parabacteroides</taxon>
    </lineage>
</organism>
<feature type="transmembrane region" description="Helical" evidence="1">
    <location>
        <begin position="22"/>
        <end position="42"/>
    </location>
</feature>
<evidence type="ECO:0000256" key="1">
    <source>
        <dbReference type="SAM" id="Phobius"/>
    </source>
</evidence>
<evidence type="ECO:0000313" key="3">
    <source>
        <dbReference type="EMBL" id="WWV67795.1"/>
    </source>
</evidence>
<dbReference type="RefSeq" id="WP_251968160.1">
    <property type="nucleotide sequence ID" value="NZ_CP146284.1"/>
</dbReference>
<accession>A0ABZ2IWM7</accession>
<dbReference type="EMBL" id="CP146284">
    <property type="protein sequence ID" value="WWV67795.1"/>
    <property type="molecule type" value="Genomic_DNA"/>
</dbReference>
<dbReference type="PANTHER" id="PTHR40076:SF1">
    <property type="entry name" value="MEMBRANE PROTEIN"/>
    <property type="match status" value="1"/>
</dbReference>
<name>A0ABZ2IWM7_9BACT</name>
<dbReference type="InterPro" id="IPR057169">
    <property type="entry name" value="DUF7847"/>
</dbReference>
<keyword evidence="1" id="KW-1133">Transmembrane helix</keyword>
<proteinExistence type="predicted"/>
<feature type="domain" description="DUF7847" evidence="2">
    <location>
        <begin position="106"/>
        <end position="186"/>
    </location>
</feature>
<sequence length="209" mass="23356">MDTTIIVSDVLRESWKNVKSQIWILAGLVIGLCLISFTVSLFMTPLSSSLGGKVVSSLISYIISSVFALGYIKNMFQTMDGDEPQFSAYMQNPTKLFSYMIAGILSSVLVCIGLFIFVIPGVYLYLRLQFFGQFIVDENASALDALRKSWYLTKGRVMPLLGLLLAQLLILIVGVILFIIGVFVAYPLVIMSQCYVYRLMNKPVLEDME</sequence>
<reference evidence="3 4" key="1">
    <citation type="submission" date="2024-02" db="EMBL/GenBank/DDBJ databases">
        <title>Whole genome sequencing of Parabacteroides sp. AD58.</title>
        <authorList>
            <person name="Chaplin A.V."/>
            <person name="Pikina A.P."/>
            <person name="Sokolova S.R."/>
            <person name="Korostin D.O."/>
            <person name="Efimov B.A."/>
        </authorList>
    </citation>
    <scope>NUCLEOTIDE SEQUENCE [LARGE SCALE GENOMIC DNA]</scope>
    <source>
        <strain evidence="3 4">AD58</strain>
    </source>
</reference>
<dbReference type="PANTHER" id="PTHR40076">
    <property type="entry name" value="MEMBRANE PROTEIN-RELATED"/>
    <property type="match status" value="1"/>
</dbReference>
<dbReference type="InterPro" id="IPR010380">
    <property type="entry name" value="DUF975"/>
</dbReference>
<feature type="transmembrane region" description="Helical" evidence="1">
    <location>
        <begin position="54"/>
        <end position="76"/>
    </location>
</feature>
<feature type="transmembrane region" description="Helical" evidence="1">
    <location>
        <begin position="96"/>
        <end position="126"/>
    </location>
</feature>
<protein>
    <recommendedName>
        <fullName evidence="2">DUF7847 domain-containing protein</fullName>
    </recommendedName>
</protein>
<keyword evidence="4" id="KW-1185">Reference proteome</keyword>
<gene>
    <name evidence="3" type="ORF">NEE14_007565</name>
</gene>
<keyword evidence="1" id="KW-0812">Transmembrane</keyword>
<evidence type="ECO:0000313" key="4">
    <source>
        <dbReference type="Proteomes" id="UP001320603"/>
    </source>
</evidence>
<dbReference type="Pfam" id="PF25231">
    <property type="entry name" value="DUF7847"/>
    <property type="match status" value="1"/>
</dbReference>
<evidence type="ECO:0000259" key="2">
    <source>
        <dbReference type="Pfam" id="PF25231"/>
    </source>
</evidence>
<feature type="transmembrane region" description="Helical" evidence="1">
    <location>
        <begin position="157"/>
        <end position="190"/>
    </location>
</feature>
<keyword evidence="1" id="KW-0472">Membrane</keyword>